<sequence>MNATTITNTSNKGIEIIIGIRFSPSELSMSEAGMEMINGINSPITPEIISHFRDSFSHKKIIIAKNITKRKI</sequence>
<proteinExistence type="predicted"/>
<organism evidence="1">
    <name type="scientific">marine sediment metagenome</name>
    <dbReference type="NCBI Taxonomy" id="412755"/>
    <lineage>
        <taxon>unclassified sequences</taxon>
        <taxon>metagenomes</taxon>
        <taxon>ecological metagenomes</taxon>
    </lineage>
</organism>
<accession>X1BRL0</accession>
<comment type="caution">
    <text evidence="1">The sequence shown here is derived from an EMBL/GenBank/DDBJ whole genome shotgun (WGS) entry which is preliminary data.</text>
</comment>
<gene>
    <name evidence="1" type="ORF">S01H4_21957</name>
</gene>
<evidence type="ECO:0000313" key="1">
    <source>
        <dbReference type="EMBL" id="GAG83797.1"/>
    </source>
</evidence>
<protein>
    <submittedName>
        <fullName evidence="1">Uncharacterized protein</fullName>
    </submittedName>
</protein>
<reference evidence="1" key="1">
    <citation type="journal article" date="2014" name="Front. Microbiol.">
        <title>High frequency of phylogenetically diverse reductive dehalogenase-homologous genes in deep subseafloor sedimentary metagenomes.</title>
        <authorList>
            <person name="Kawai M."/>
            <person name="Futagami T."/>
            <person name="Toyoda A."/>
            <person name="Takaki Y."/>
            <person name="Nishi S."/>
            <person name="Hori S."/>
            <person name="Arai W."/>
            <person name="Tsubouchi T."/>
            <person name="Morono Y."/>
            <person name="Uchiyama I."/>
            <person name="Ito T."/>
            <person name="Fujiyama A."/>
            <person name="Inagaki F."/>
            <person name="Takami H."/>
        </authorList>
    </citation>
    <scope>NUCLEOTIDE SEQUENCE</scope>
    <source>
        <strain evidence="1">Expedition CK06-06</strain>
    </source>
</reference>
<dbReference type="EMBL" id="BART01010002">
    <property type="protein sequence ID" value="GAG83797.1"/>
    <property type="molecule type" value="Genomic_DNA"/>
</dbReference>
<dbReference type="AlphaFoldDB" id="X1BRL0"/>
<name>X1BRL0_9ZZZZ</name>